<dbReference type="InterPro" id="IPR013694">
    <property type="entry name" value="VIT"/>
</dbReference>
<dbReference type="AlphaFoldDB" id="A0A0F4ZMI2"/>
<organism evidence="4 5">
    <name type="scientific">Thielaviopsis punctulata</name>
    <dbReference type="NCBI Taxonomy" id="72032"/>
    <lineage>
        <taxon>Eukaryota</taxon>
        <taxon>Fungi</taxon>
        <taxon>Dikarya</taxon>
        <taxon>Ascomycota</taxon>
        <taxon>Pezizomycotina</taxon>
        <taxon>Sordariomycetes</taxon>
        <taxon>Hypocreomycetidae</taxon>
        <taxon>Microascales</taxon>
        <taxon>Ceratocystidaceae</taxon>
        <taxon>Thielaviopsis</taxon>
    </lineage>
</organism>
<gene>
    <name evidence="4" type="ORF">TD95_002563</name>
</gene>
<evidence type="ECO:0000313" key="4">
    <source>
        <dbReference type="EMBL" id="KKA31063.1"/>
    </source>
</evidence>
<dbReference type="PROSITE" id="PS50234">
    <property type="entry name" value="VWFA"/>
    <property type="match status" value="1"/>
</dbReference>
<dbReference type="Pfam" id="PF08487">
    <property type="entry name" value="VIT"/>
    <property type="match status" value="1"/>
</dbReference>
<dbReference type="SMART" id="SM00327">
    <property type="entry name" value="VWA"/>
    <property type="match status" value="1"/>
</dbReference>
<evidence type="ECO:0008006" key="6">
    <source>
        <dbReference type="Google" id="ProtNLM"/>
    </source>
</evidence>
<feature type="compositionally biased region" description="Basic and acidic residues" evidence="1">
    <location>
        <begin position="507"/>
        <end position="519"/>
    </location>
</feature>
<accession>A0A0F4ZMI2</accession>
<feature type="domain" description="VIT" evidence="3">
    <location>
        <begin position="13"/>
        <end position="144"/>
    </location>
</feature>
<evidence type="ECO:0000259" key="2">
    <source>
        <dbReference type="PROSITE" id="PS50234"/>
    </source>
</evidence>
<sequence length="865" mass="93482">MIHHSHLTPHKPQGGLWSIRDNKRINLPPLSVSVYSSILASISRTTLTQKFVNASASAYDSVRYTFPLYDGVSVISFKCKIGSREITGRVKERNQARKEYDEAVSDGRHAALMEELESAADAYTVSVGNVPAGAEVEITLVYVGELPHDAQVNGLRFAIPTHIMPRYGICDAAASFVQPQGSFTVTVDVQAAPGTWVKSVSSPSHPVQVSIGSVSTETLEESQAPSSHKASAKLGLQSASLEKDFVLHVVASSLAEPCAVFARHPTLAGESALMATLVPRFSAPADEAKHEIVFVCDRSGSMSGNSIIGLKNALLVFLKSLPLGCSFNVCSFGSQYSLLWPESRAFTPESFKEAAAAVEKFEANMGGTEMYQPVEAVLTNRNSGSQLEVIVFTDGGIWQQTELFKLVADSVDKSDGAVRVFSLGIGGGVSTALVEGLARAGNGFAQFVGDDEEMDRKVVRMLKGALSQHMRNVQLEVKWKEEDEGFELVDMVDQSLVLDVDEKGSKDPVDLKDGKDKPLYDANAGDSLSKDPVSTGTASVPETLPSLPVPKIIQVPSVLPSLFSFNRTTAYLLFSGATASRIPESVTVRMQTTGGSFSQSIPVTVLEHADDTVHQLAARKATKDLEDGRGWVAHARDSSGALIHDTFSSCFDSITKRECLRLALKYQIAGRYTSFVAVASDGKEVEQEEVEDYDVVSRSRFGRPNQIVLPRARAAPGIRLGGQARMAVARCSAMGQEVRMMSTSRNTTQPAQCAPMSGARMMAVPVAVLADREAGKPREEAARNAKEAAPLDKLRQVIKLGEIDGSWRGSRLLSELLDRRVAADASAEEATAGVLQWLETEMGEFRDVWETLAEKTRTWLSLFVA</sequence>
<evidence type="ECO:0000259" key="3">
    <source>
        <dbReference type="PROSITE" id="PS51468"/>
    </source>
</evidence>
<name>A0A0F4ZMI2_9PEZI</name>
<protein>
    <recommendedName>
        <fullName evidence="6">VIT domain-containing protein</fullName>
    </recommendedName>
</protein>
<dbReference type="Pfam" id="PF13768">
    <property type="entry name" value="VWA_3"/>
    <property type="match status" value="1"/>
</dbReference>
<reference evidence="4 5" key="1">
    <citation type="submission" date="2015-03" db="EMBL/GenBank/DDBJ databases">
        <authorList>
            <person name="Radwan O."/>
            <person name="Al-Naeli F.A."/>
            <person name="Rendon G.A."/>
            <person name="Fields C."/>
        </authorList>
    </citation>
    <scope>NUCLEOTIDE SEQUENCE [LARGE SCALE GENOMIC DNA]</scope>
    <source>
        <strain evidence="4">CR-DP1</strain>
    </source>
</reference>
<dbReference type="EMBL" id="LAEV01000101">
    <property type="protein sequence ID" value="KKA31063.1"/>
    <property type="molecule type" value="Genomic_DNA"/>
</dbReference>
<dbReference type="PROSITE" id="PS51468">
    <property type="entry name" value="VIT"/>
    <property type="match status" value="1"/>
</dbReference>
<dbReference type="SUPFAM" id="SSF53300">
    <property type="entry name" value="vWA-like"/>
    <property type="match status" value="1"/>
</dbReference>
<dbReference type="Gene3D" id="3.40.50.410">
    <property type="entry name" value="von Willebrand factor, type A domain"/>
    <property type="match status" value="1"/>
</dbReference>
<dbReference type="PANTHER" id="PTHR45737:SF6">
    <property type="entry name" value="VON WILLEBRAND FACTOR A DOMAIN-CONTAINING PROTEIN 5A"/>
    <property type="match status" value="1"/>
</dbReference>
<dbReference type="InterPro" id="IPR036465">
    <property type="entry name" value="vWFA_dom_sf"/>
</dbReference>
<feature type="region of interest" description="Disordered" evidence="1">
    <location>
        <begin position="507"/>
        <end position="542"/>
    </location>
</feature>
<evidence type="ECO:0000256" key="1">
    <source>
        <dbReference type="SAM" id="MobiDB-lite"/>
    </source>
</evidence>
<dbReference type="OrthoDB" id="1729737at2759"/>
<keyword evidence="5" id="KW-1185">Reference proteome</keyword>
<evidence type="ECO:0000313" key="5">
    <source>
        <dbReference type="Proteomes" id="UP000033483"/>
    </source>
</evidence>
<dbReference type="InterPro" id="IPR002035">
    <property type="entry name" value="VWF_A"/>
</dbReference>
<dbReference type="Proteomes" id="UP000033483">
    <property type="component" value="Unassembled WGS sequence"/>
</dbReference>
<proteinExistence type="predicted"/>
<dbReference type="PANTHER" id="PTHR45737">
    <property type="entry name" value="VON WILLEBRAND FACTOR A DOMAIN-CONTAINING PROTEIN 5A"/>
    <property type="match status" value="1"/>
</dbReference>
<feature type="domain" description="VWFA" evidence="2">
    <location>
        <begin position="291"/>
        <end position="470"/>
    </location>
</feature>
<comment type="caution">
    <text evidence="4">The sequence shown here is derived from an EMBL/GenBank/DDBJ whole genome shotgun (WGS) entry which is preliminary data.</text>
</comment>
<dbReference type="SMART" id="SM00609">
    <property type="entry name" value="VIT"/>
    <property type="match status" value="1"/>
</dbReference>